<evidence type="ECO:0000313" key="1">
    <source>
        <dbReference type="EMBL" id="KAI9907161.1"/>
    </source>
</evidence>
<dbReference type="EMBL" id="CM047587">
    <property type="protein sequence ID" value="KAI9907161.1"/>
    <property type="molecule type" value="Genomic_DNA"/>
</dbReference>
<gene>
    <name evidence="1" type="ORF">PsorP6_003215</name>
</gene>
<proteinExistence type="predicted"/>
<evidence type="ECO:0000313" key="2">
    <source>
        <dbReference type="Proteomes" id="UP001163321"/>
    </source>
</evidence>
<protein>
    <submittedName>
        <fullName evidence="1">Uncharacterized protein</fullName>
    </submittedName>
</protein>
<dbReference type="Proteomes" id="UP001163321">
    <property type="component" value="Chromosome 8"/>
</dbReference>
<keyword evidence="2" id="KW-1185">Reference proteome</keyword>
<accession>A0ACC0VNW4</accession>
<organism evidence="1 2">
    <name type="scientific">Peronosclerospora sorghi</name>
    <dbReference type="NCBI Taxonomy" id="230839"/>
    <lineage>
        <taxon>Eukaryota</taxon>
        <taxon>Sar</taxon>
        <taxon>Stramenopiles</taxon>
        <taxon>Oomycota</taxon>
        <taxon>Peronosporomycetes</taxon>
        <taxon>Peronosporales</taxon>
        <taxon>Peronosporaceae</taxon>
        <taxon>Peronosclerospora</taxon>
    </lineage>
</organism>
<reference evidence="1 2" key="1">
    <citation type="journal article" date="2022" name="bioRxiv">
        <title>The genome of the oomycete Peronosclerospora sorghi, a cosmopolitan pathogen of maize and sorghum, is inflated with dispersed pseudogenes.</title>
        <authorList>
            <person name="Fletcher K."/>
            <person name="Martin F."/>
            <person name="Isakeit T."/>
            <person name="Cavanaugh K."/>
            <person name="Magill C."/>
            <person name="Michelmore R."/>
        </authorList>
    </citation>
    <scope>NUCLEOTIDE SEQUENCE [LARGE SCALE GENOMIC DNA]</scope>
    <source>
        <strain evidence="1">P6</strain>
    </source>
</reference>
<name>A0ACC0VNW4_9STRA</name>
<sequence>MTVTTDFTLDSGPAPNLLCGPRVSVALALISTFALGFTEASLSIKCRPIPFRFALHFAAVNILPSVVWRTISARYVAAASGVACSRLITSEKLDEWSRTSGKRLVLLKSVQALRMTIGSYGLALSLWHTHDSMEKKYSNEEDHHERETVVRFAPIESPLSRVSRRQHADHILTVPRNPKDWKEQGLDWNQVGLHVQVNGEEDKTLMKVVEVELDDPDKMVASTQQIKEQATGEENASVCFVAVLPLDGKPVLASQLGVFDIIFNPMAAVLTFIASSCQTRGVAHAFLIAEQGTDEESEQQQHARRHLSTSRIATGLLHRHGITTSVVSDKILKETGKRSGVVFVLAETLRAGQLRARTLIEQGMFRQEEICLILEESLGGQSAIDEACHVQSALLTKATEPELEVEPNDQGKGPTYMSVADVSDQTLQGIRLLLRKGENPDAIQAALYEAYGTQRVVAPRRRDQFSHMHV</sequence>
<comment type="caution">
    <text evidence="1">The sequence shown here is derived from an EMBL/GenBank/DDBJ whole genome shotgun (WGS) entry which is preliminary data.</text>
</comment>